<dbReference type="Proteomes" id="UP000030752">
    <property type="component" value="Unassembled WGS sequence"/>
</dbReference>
<dbReference type="Pfam" id="PF17753">
    <property type="entry name" value="Ig_mannosidase"/>
    <property type="match status" value="1"/>
</dbReference>
<gene>
    <name evidence="19" type="ORF">HMPREF1541_03308</name>
</gene>
<dbReference type="RefSeq" id="XP_008715882.1">
    <property type="nucleotide sequence ID" value="XM_008717660.1"/>
</dbReference>
<evidence type="ECO:0000256" key="1">
    <source>
        <dbReference type="ARBA" id="ARBA00000829"/>
    </source>
</evidence>
<dbReference type="UniPathway" id="UPA00280"/>
<keyword evidence="11" id="KW-0624">Polysaccharide degradation</keyword>
<dbReference type="InterPro" id="IPR006102">
    <property type="entry name" value="Ig-like_GH2"/>
</dbReference>
<keyword evidence="7" id="KW-0378">Hydrolase</keyword>
<dbReference type="InterPro" id="IPR008979">
    <property type="entry name" value="Galactose-bd-like_sf"/>
</dbReference>
<evidence type="ECO:0000259" key="16">
    <source>
        <dbReference type="Pfam" id="PF17753"/>
    </source>
</evidence>
<dbReference type="SUPFAM" id="SSF49785">
    <property type="entry name" value="Galactose-binding domain-like"/>
    <property type="match status" value="1"/>
</dbReference>
<dbReference type="SUPFAM" id="SSF49303">
    <property type="entry name" value="beta-Galactosidase/glucuronidase domain"/>
    <property type="match status" value="2"/>
</dbReference>
<dbReference type="HOGENOM" id="CLU_005015_1_1_1"/>
<dbReference type="Pfam" id="PF22666">
    <property type="entry name" value="Glyco_hydro_2_N2"/>
    <property type="match status" value="1"/>
</dbReference>
<sequence length="899" mass="102100">MVQVQELKEGWTFKQTGEENDQPWLEATVPGSVHKDLQHHGVIQDPFVDMNELTTRWIPEKQWTYKTTFPTPSVDAGSTTDLVFMGLDTLATVSLNGAKILDADNMFIEYRINITGKMNSTGDNVIEIDFPSALLRGREMVKEHEHEHRFIAHQTENGRLPIRKAQYHWGWDWGPILVSVGIWRPVFLQTYSSRIEDVWFQADVSDNLKVVTGKLLAKIAPGKASKVRFSLILDGNSVLDTIAESDDHGLATCDFRVNDPALWYPAGYGPQARYELKASIVSNSAASQSRLIGFRRVQLIQEHDSHGTSFYFRVNNIDIFCGGSCWIPADSFLPSIHPRRYHDWIKLILQGNQIMIRVWGGGIYEDPAFFAACDELGILAWQDFCMACQNTPTYPCFLAQLETEARHSVRRLRNHPSLVIWAGNNEDYQIQERYQLEYNYDSDKDPESWLKSTFPARYIYEHLLPRVCAEEDPSGLAAYHPSSPWGPGKQTQAADGKWTTDPTIGDLHQWHIWHGTMQRYQQAPGMSGRFVSEFGMEAYPHLETIKSAITDLKQLYPGSILMDHHNRAIDHERRLLTYIAENFRIDYDLARFTHLTQLVQAEAMTNAYRAWRRQWGSPGGRKCGGVLVWQLNDCWPTMSWAVVDYCLVPKPGYYAIKRALARVTVGVQRPFVPWTVGHTDPTLVLGDRGYEVWVASAEVETKVVRVAVRFLSVKTGEEVAERVVRMVEAKGNATTEVLKGEVQVETQELAHEAIVPEDQHTWVENQAGYFKYPARHKKGVKPFEVQKWDPYVIYAKVMDESGQVLGTDTAWPDPLKYLEWDGRGVDLRVVEGGKAVKLTAERPVKGFVFQEFRGGGALSDNGFDVMPGEEKVVMFEKDVGDGAALRWTYLGAASGEERF</sequence>
<dbReference type="Gene3D" id="2.60.40.10">
    <property type="entry name" value="Immunoglobulins"/>
    <property type="match status" value="1"/>
</dbReference>
<evidence type="ECO:0000256" key="3">
    <source>
        <dbReference type="ARBA" id="ARBA00004740"/>
    </source>
</evidence>
<dbReference type="SUPFAM" id="SSF51445">
    <property type="entry name" value="(Trans)glycosidases"/>
    <property type="match status" value="1"/>
</dbReference>
<dbReference type="EC" id="3.2.1.25" evidence="5"/>
<dbReference type="Gene3D" id="3.20.20.80">
    <property type="entry name" value="Glycosidases"/>
    <property type="match status" value="1"/>
</dbReference>
<keyword evidence="6" id="KW-0964">Secreted</keyword>
<evidence type="ECO:0000256" key="10">
    <source>
        <dbReference type="ARBA" id="ARBA00023295"/>
    </source>
</evidence>
<comment type="subunit">
    <text evidence="4">Homodimer.</text>
</comment>
<dbReference type="GO" id="GO:0000272">
    <property type="term" value="P:polysaccharide catabolic process"/>
    <property type="evidence" value="ECO:0007669"/>
    <property type="project" value="UniProtKB-KW"/>
</dbReference>
<feature type="domain" description="Beta-mannosidase Ig-fold" evidence="16">
    <location>
        <begin position="828"/>
        <end position="878"/>
    </location>
</feature>
<organism evidence="19 20">
    <name type="scientific">Cyphellophora europaea (strain CBS 101466)</name>
    <name type="common">Phialophora europaea</name>
    <dbReference type="NCBI Taxonomy" id="1220924"/>
    <lineage>
        <taxon>Eukaryota</taxon>
        <taxon>Fungi</taxon>
        <taxon>Dikarya</taxon>
        <taxon>Ascomycota</taxon>
        <taxon>Pezizomycotina</taxon>
        <taxon>Eurotiomycetes</taxon>
        <taxon>Chaetothyriomycetidae</taxon>
        <taxon>Chaetothyriales</taxon>
        <taxon>Cyphellophoraceae</taxon>
        <taxon>Cyphellophora</taxon>
    </lineage>
</organism>
<evidence type="ECO:0000256" key="13">
    <source>
        <dbReference type="ARBA" id="ARBA00041069"/>
    </source>
</evidence>
<evidence type="ECO:0000256" key="4">
    <source>
        <dbReference type="ARBA" id="ARBA00011738"/>
    </source>
</evidence>
<dbReference type="STRING" id="1220924.W2S035"/>
<comment type="pathway">
    <text evidence="3">Glycan metabolism; N-glycan degradation.</text>
</comment>
<comment type="subcellular location">
    <subcellularLocation>
        <location evidence="2">Secreted</location>
    </subcellularLocation>
</comment>
<evidence type="ECO:0000256" key="5">
    <source>
        <dbReference type="ARBA" id="ARBA00012754"/>
    </source>
</evidence>
<evidence type="ECO:0000259" key="18">
    <source>
        <dbReference type="Pfam" id="PF22666"/>
    </source>
</evidence>
<dbReference type="VEuPathDB" id="FungiDB:HMPREF1541_03308"/>
<dbReference type="Pfam" id="PF00703">
    <property type="entry name" value="Glyco_hydro_2"/>
    <property type="match status" value="1"/>
</dbReference>
<dbReference type="InParanoid" id="W2S035"/>
<evidence type="ECO:0000256" key="11">
    <source>
        <dbReference type="ARBA" id="ARBA00023326"/>
    </source>
</evidence>
<reference evidence="19 20" key="1">
    <citation type="submission" date="2013-03" db="EMBL/GenBank/DDBJ databases">
        <title>The Genome Sequence of Phialophora europaea CBS 101466.</title>
        <authorList>
            <consortium name="The Broad Institute Genomics Platform"/>
            <person name="Cuomo C."/>
            <person name="de Hoog S."/>
            <person name="Gorbushina A."/>
            <person name="Walker B."/>
            <person name="Young S.K."/>
            <person name="Zeng Q."/>
            <person name="Gargeya S."/>
            <person name="Fitzgerald M."/>
            <person name="Haas B."/>
            <person name="Abouelleil A."/>
            <person name="Allen A.W."/>
            <person name="Alvarado L."/>
            <person name="Arachchi H.M."/>
            <person name="Berlin A.M."/>
            <person name="Chapman S.B."/>
            <person name="Gainer-Dewar J."/>
            <person name="Goldberg J."/>
            <person name="Griggs A."/>
            <person name="Gujja S."/>
            <person name="Hansen M."/>
            <person name="Howarth C."/>
            <person name="Imamovic A."/>
            <person name="Ireland A."/>
            <person name="Larimer J."/>
            <person name="McCowan C."/>
            <person name="Murphy C."/>
            <person name="Pearson M."/>
            <person name="Poon T.W."/>
            <person name="Priest M."/>
            <person name="Roberts A."/>
            <person name="Saif S."/>
            <person name="Shea T."/>
            <person name="Sisk P."/>
            <person name="Sykes S."/>
            <person name="Wortman J."/>
            <person name="Nusbaum C."/>
            <person name="Birren B."/>
        </authorList>
    </citation>
    <scope>NUCLEOTIDE SEQUENCE [LARGE SCALE GENOMIC DNA]</scope>
    <source>
        <strain evidence="19 20">CBS 101466</strain>
    </source>
</reference>
<evidence type="ECO:0000256" key="6">
    <source>
        <dbReference type="ARBA" id="ARBA00022525"/>
    </source>
</evidence>
<dbReference type="InterPro" id="IPR013783">
    <property type="entry name" value="Ig-like_fold"/>
</dbReference>
<keyword evidence="9" id="KW-0119">Carbohydrate metabolism</keyword>
<evidence type="ECO:0000256" key="8">
    <source>
        <dbReference type="ARBA" id="ARBA00023180"/>
    </source>
</evidence>
<dbReference type="InterPro" id="IPR054593">
    <property type="entry name" value="Beta-mannosidase-like_N2"/>
</dbReference>
<accession>W2S035</accession>
<comment type="catalytic activity">
    <reaction evidence="1">
        <text>Hydrolysis of terminal, non-reducing beta-D-mannose residues in beta-D-mannosides.</text>
        <dbReference type="EC" id="3.2.1.25"/>
    </reaction>
</comment>
<evidence type="ECO:0000256" key="9">
    <source>
        <dbReference type="ARBA" id="ARBA00023277"/>
    </source>
</evidence>
<dbReference type="GO" id="GO:0006516">
    <property type="term" value="P:glycoprotein catabolic process"/>
    <property type="evidence" value="ECO:0007669"/>
    <property type="project" value="TreeGrafter"/>
</dbReference>
<feature type="domain" description="Glycoside hydrolase family 2 immunoglobulin-like beta-sandwich" evidence="15">
    <location>
        <begin position="194"/>
        <end position="295"/>
    </location>
</feature>
<comment type="similarity">
    <text evidence="12">Belongs to the glycosyl hydrolase 2 family. Beta-mannosidase B subfamily.</text>
</comment>
<dbReference type="FunFam" id="3.20.20.80:FF:000050">
    <property type="entry name" value="Beta-mannosidase B"/>
    <property type="match status" value="1"/>
</dbReference>
<dbReference type="InterPro" id="IPR036156">
    <property type="entry name" value="Beta-gal/glucu_dom_sf"/>
</dbReference>
<dbReference type="GeneID" id="19970647"/>
<dbReference type="OrthoDB" id="2866996at2759"/>
<keyword evidence="8" id="KW-0325">Glycoprotein</keyword>
<evidence type="ECO:0000256" key="12">
    <source>
        <dbReference type="ARBA" id="ARBA00038429"/>
    </source>
</evidence>
<dbReference type="Gene3D" id="2.60.120.260">
    <property type="entry name" value="Galactose-binding domain-like"/>
    <property type="match status" value="1"/>
</dbReference>
<dbReference type="InterPro" id="IPR017853">
    <property type="entry name" value="GH"/>
</dbReference>
<dbReference type="eggNOG" id="KOG2230">
    <property type="taxonomic scope" value="Eukaryota"/>
</dbReference>
<keyword evidence="10" id="KW-0326">Glycosidase</keyword>
<feature type="domain" description="Mannosidase Ig/CBM-like" evidence="17">
    <location>
        <begin position="690"/>
        <end position="817"/>
    </location>
</feature>
<dbReference type="InterPro" id="IPR041447">
    <property type="entry name" value="Mannosidase_ig"/>
</dbReference>
<evidence type="ECO:0000256" key="2">
    <source>
        <dbReference type="ARBA" id="ARBA00004613"/>
    </source>
</evidence>
<evidence type="ECO:0000313" key="19">
    <source>
        <dbReference type="EMBL" id="ETN41373.1"/>
    </source>
</evidence>
<protein>
    <recommendedName>
        <fullName evidence="13">Beta-mannosidase B</fullName>
        <ecNumber evidence="5">3.2.1.25</ecNumber>
    </recommendedName>
    <alternativeName>
        <fullName evidence="14">Mannanase B</fullName>
    </alternativeName>
</protein>
<dbReference type="FunFam" id="2.60.120.260:FF:000118">
    <property type="entry name" value="Beta-mannosidase B"/>
    <property type="match status" value="1"/>
</dbReference>
<dbReference type="InterPro" id="IPR050887">
    <property type="entry name" value="Beta-mannosidase_GH2"/>
</dbReference>
<keyword evidence="20" id="KW-1185">Reference proteome</keyword>
<dbReference type="EMBL" id="KB822719">
    <property type="protein sequence ID" value="ETN41373.1"/>
    <property type="molecule type" value="Genomic_DNA"/>
</dbReference>
<dbReference type="PANTHER" id="PTHR43730">
    <property type="entry name" value="BETA-MANNOSIDASE"/>
    <property type="match status" value="1"/>
</dbReference>
<evidence type="ECO:0000256" key="7">
    <source>
        <dbReference type="ARBA" id="ARBA00022801"/>
    </source>
</evidence>
<evidence type="ECO:0000313" key="20">
    <source>
        <dbReference type="Proteomes" id="UP000030752"/>
    </source>
</evidence>
<evidence type="ECO:0000259" key="17">
    <source>
        <dbReference type="Pfam" id="PF17786"/>
    </source>
</evidence>
<proteinExistence type="inferred from homology"/>
<dbReference type="GO" id="GO:0004567">
    <property type="term" value="F:beta-mannosidase activity"/>
    <property type="evidence" value="ECO:0007669"/>
    <property type="project" value="UniProtKB-EC"/>
</dbReference>
<name>W2S035_CYPE1</name>
<dbReference type="InterPro" id="IPR041625">
    <property type="entry name" value="Beta-mannosidase_Ig"/>
</dbReference>
<evidence type="ECO:0000256" key="14">
    <source>
        <dbReference type="ARBA" id="ARBA00041614"/>
    </source>
</evidence>
<dbReference type="Pfam" id="PF17786">
    <property type="entry name" value="Mannosidase_ig"/>
    <property type="match status" value="1"/>
</dbReference>
<feature type="domain" description="Beta-mannosidase-like galactose-binding" evidence="18">
    <location>
        <begin position="11"/>
        <end position="184"/>
    </location>
</feature>
<evidence type="ECO:0000259" key="15">
    <source>
        <dbReference type="Pfam" id="PF00703"/>
    </source>
</evidence>
<dbReference type="PANTHER" id="PTHR43730:SF1">
    <property type="entry name" value="BETA-MANNOSIDASE"/>
    <property type="match status" value="1"/>
</dbReference>
<dbReference type="AlphaFoldDB" id="W2S035"/>